<evidence type="ECO:0000313" key="10">
    <source>
        <dbReference type="Proteomes" id="UP000662373"/>
    </source>
</evidence>
<dbReference type="RefSeq" id="WP_199596895.1">
    <property type="nucleotide sequence ID" value="NZ_JAEHJZ010000004.1"/>
</dbReference>
<keyword evidence="10" id="KW-1185">Reference proteome</keyword>
<dbReference type="Proteomes" id="UP000662373">
    <property type="component" value="Unassembled WGS sequence"/>
</dbReference>
<feature type="active site" evidence="6">
    <location>
        <position position="269"/>
    </location>
</feature>
<comment type="caution">
    <text evidence="9">The sequence shown here is derived from an EMBL/GenBank/DDBJ whole genome shotgun (WGS) entry which is preliminary data.</text>
</comment>
<comment type="similarity">
    <text evidence="1 7">Belongs to the aldehyde dehydrogenase family.</text>
</comment>
<dbReference type="Pfam" id="PF00171">
    <property type="entry name" value="Aldedh"/>
    <property type="match status" value="1"/>
</dbReference>
<comment type="subunit">
    <text evidence="2">Homotetramer.</text>
</comment>
<dbReference type="EC" id="1.2.1.3" evidence="5"/>
<evidence type="ECO:0000256" key="3">
    <source>
        <dbReference type="ARBA" id="ARBA00023002"/>
    </source>
</evidence>
<dbReference type="AlphaFoldDB" id="A0A934KI71"/>
<evidence type="ECO:0000256" key="6">
    <source>
        <dbReference type="PROSITE-ProRule" id="PRU10007"/>
    </source>
</evidence>
<reference evidence="9 10" key="1">
    <citation type="submission" date="2020-09" db="EMBL/GenBank/DDBJ databases">
        <title>Draft genome of Gelidibacter salicanalis PAMC21136.</title>
        <authorList>
            <person name="Park H."/>
        </authorList>
    </citation>
    <scope>NUCLEOTIDE SEQUENCE [LARGE SCALE GENOMIC DNA]</scope>
    <source>
        <strain evidence="9 10">PAMC21136</strain>
    </source>
</reference>
<evidence type="ECO:0000256" key="5">
    <source>
        <dbReference type="ARBA" id="ARBA00024226"/>
    </source>
</evidence>
<dbReference type="EMBL" id="JAEHJZ010000004">
    <property type="protein sequence ID" value="MBJ7879442.1"/>
    <property type="molecule type" value="Genomic_DNA"/>
</dbReference>
<dbReference type="PANTHER" id="PTHR43521:SF1">
    <property type="entry name" value="ALPHA-AMINOADIPIC SEMIALDEHYDE DEHYDROGENASE"/>
    <property type="match status" value="1"/>
</dbReference>
<evidence type="ECO:0000256" key="7">
    <source>
        <dbReference type="RuleBase" id="RU003345"/>
    </source>
</evidence>
<dbReference type="GO" id="GO:0004029">
    <property type="term" value="F:aldehyde dehydrogenase (NAD+) activity"/>
    <property type="evidence" value="ECO:0007669"/>
    <property type="project" value="UniProtKB-EC"/>
</dbReference>
<dbReference type="Gene3D" id="3.40.605.10">
    <property type="entry name" value="Aldehyde Dehydrogenase, Chain A, domain 1"/>
    <property type="match status" value="1"/>
</dbReference>
<dbReference type="InterPro" id="IPR015590">
    <property type="entry name" value="Aldehyde_DH_dom"/>
</dbReference>
<proteinExistence type="inferred from homology"/>
<organism evidence="9 10">
    <name type="scientific">Gelidibacter salicanalis</name>
    <dbReference type="NCBI Taxonomy" id="291193"/>
    <lineage>
        <taxon>Bacteria</taxon>
        <taxon>Pseudomonadati</taxon>
        <taxon>Bacteroidota</taxon>
        <taxon>Flavobacteriia</taxon>
        <taxon>Flavobacteriales</taxon>
        <taxon>Flavobacteriaceae</taxon>
        <taxon>Gelidibacter</taxon>
    </lineage>
</organism>
<dbReference type="InterPro" id="IPR016161">
    <property type="entry name" value="Ald_DH/histidinol_DH"/>
</dbReference>
<dbReference type="SUPFAM" id="SSF53720">
    <property type="entry name" value="ALDH-like"/>
    <property type="match status" value="1"/>
</dbReference>
<feature type="domain" description="Aldehyde dehydrogenase" evidence="8">
    <location>
        <begin position="36"/>
        <end position="498"/>
    </location>
</feature>
<dbReference type="PANTHER" id="PTHR43521">
    <property type="entry name" value="ALPHA-AMINOADIPIC SEMIALDEHYDE DEHYDROGENASE"/>
    <property type="match status" value="1"/>
</dbReference>
<evidence type="ECO:0000256" key="1">
    <source>
        <dbReference type="ARBA" id="ARBA00009986"/>
    </source>
</evidence>
<dbReference type="InterPro" id="IPR016162">
    <property type="entry name" value="Ald_DH_N"/>
</dbReference>
<dbReference type="InterPro" id="IPR016163">
    <property type="entry name" value="Ald_DH_C"/>
</dbReference>
<sequence length="517" mass="55587">MQAVATDFGIEKALKALGVKDINEGTSTGSTNFSNGEVIESYSPVDGKLIGKVKSTTKEDYEKVMEASTKAFKTWRDVPAPQRGEIVRQFGNKLRELKQPLGKLVSYEMGKSLQEGYGEVQEMIDICDFAVGLSRQLNGQTIPSERPGHVMREQWHPIGVVGIISAFNFPVAVWAWNTALAWICGDVCVWKASEKTPLCSIACQNIIAGVLKDNNLPEGISNIINGDYKVGEFMTKDPKIALISATGSTRMGRIVGKTVAERFGKSLLELGGNNAIIITPTADLKVVVPGAVFGAVGTAGQRCTSTRRLIIHESVYDKVRDAIVGAYGQIKIGNPLDENNHVGPVIDKDSVKTYLAAIEKAKAEGGNVLVEGGVLEGEGFESGCYVKPAIIEAENHYEIVQHETFAPILYLMKYSGDVENAIETQNGVAQGLSSAIMTNELKEAEKFLSYAGSDCGIANVNIGTSGAEIGGAFGGEKETGGGRESGSDAWKVYMRRQTNTVNYSDELPLAQGIKFDL</sequence>
<dbReference type="InterPro" id="IPR029510">
    <property type="entry name" value="Ald_DH_CS_GLU"/>
</dbReference>
<name>A0A934KI71_9FLAO</name>
<dbReference type="Gene3D" id="3.40.309.10">
    <property type="entry name" value="Aldehyde Dehydrogenase, Chain A, domain 2"/>
    <property type="match status" value="1"/>
</dbReference>
<evidence type="ECO:0000256" key="2">
    <source>
        <dbReference type="ARBA" id="ARBA00011881"/>
    </source>
</evidence>
<dbReference type="FunFam" id="3.40.309.10:FF:000018">
    <property type="entry name" value="Alpha-aminoadipic semialdehyde dehydrogenase"/>
    <property type="match status" value="1"/>
</dbReference>
<dbReference type="PROSITE" id="PS00687">
    <property type="entry name" value="ALDEHYDE_DEHYDR_GLU"/>
    <property type="match status" value="1"/>
</dbReference>
<dbReference type="CDD" id="cd07130">
    <property type="entry name" value="ALDH_F7_AASADH"/>
    <property type="match status" value="1"/>
</dbReference>
<keyword evidence="3 7" id="KW-0560">Oxidoreductase</keyword>
<keyword evidence="4" id="KW-0520">NAD</keyword>
<dbReference type="InterPro" id="IPR044638">
    <property type="entry name" value="ALDH7A1-like"/>
</dbReference>
<accession>A0A934KI71</accession>
<evidence type="ECO:0000259" key="8">
    <source>
        <dbReference type="Pfam" id="PF00171"/>
    </source>
</evidence>
<gene>
    <name evidence="9" type="ORF">JEM65_02060</name>
</gene>
<evidence type="ECO:0000256" key="4">
    <source>
        <dbReference type="ARBA" id="ARBA00023027"/>
    </source>
</evidence>
<protein>
    <recommendedName>
        <fullName evidence="5">aldehyde dehydrogenase (NAD(+))</fullName>
        <ecNumber evidence="5">1.2.1.3</ecNumber>
    </recommendedName>
</protein>
<evidence type="ECO:0000313" key="9">
    <source>
        <dbReference type="EMBL" id="MBJ7879442.1"/>
    </source>
</evidence>